<evidence type="ECO:0000256" key="2">
    <source>
        <dbReference type="SAM" id="MobiDB-lite"/>
    </source>
</evidence>
<dbReference type="EMBL" id="JAPWDV010000003">
    <property type="protein sequence ID" value="KAJ6217101.1"/>
    <property type="molecule type" value="Genomic_DNA"/>
</dbReference>
<accession>A0A9Q0RJW9</accession>
<feature type="region of interest" description="Disordered" evidence="2">
    <location>
        <begin position="324"/>
        <end position="362"/>
    </location>
</feature>
<feature type="compositionally biased region" description="Basic and acidic residues" evidence="2">
    <location>
        <begin position="431"/>
        <end position="443"/>
    </location>
</feature>
<dbReference type="SMART" id="SM00015">
    <property type="entry name" value="IQ"/>
    <property type="match status" value="2"/>
</dbReference>
<evidence type="ECO:0000313" key="3">
    <source>
        <dbReference type="EMBL" id="KAJ6217101.1"/>
    </source>
</evidence>
<dbReference type="CDD" id="cd23767">
    <property type="entry name" value="IQCD"/>
    <property type="match status" value="2"/>
</dbReference>
<feature type="region of interest" description="Disordered" evidence="2">
    <location>
        <begin position="380"/>
        <end position="465"/>
    </location>
</feature>
<dbReference type="Proteomes" id="UP001142055">
    <property type="component" value="Chromosome 3"/>
</dbReference>
<feature type="compositionally biased region" description="Basic and acidic residues" evidence="2">
    <location>
        <begin position="454"/>
        <end position="465"/>
    </location>
</feature>
<dbReference type="PANTHER" id="PTHR32295:SF6">
    <property type="entry name" value="PROTEIN IQ-DOMAIN 18"/>
    <property type="match status" value="1"/>
</dbReference>
<gene>
    <name evidence="3" type="ORF">RDWZM_008258</name>
</gene>
<feature type="compositionally biased region" description="Polar residues" evidence="2">
    <location>
        <begin position="666"/>
        <end position="682"/>
    </location>
</feature>
<sequence length="724" mass="79826">MGSILSKLFGGGSSNHGNHSTDAPLAILPPPQSQLNATGSLKSNSRPTSPQHPSTPEASPLPINVLEVEVDEEAFKEVVPIVYTSTIKAQIDQSPPHPLELQKSAPIATLDSDYEDDLVQSFENAEIEEAAIKIQAGVRGYLTRKQIHANKCQKPQSSQTVSNTSTDNILPPPESFNSIQKPDLIQSTLISVPSSPLKTKRIETPVPRSPPFAQDDTNYSILDVDELPTQLSTLTSNEELEIFKKINEINQLLSTNDCEEIEIVPEPPISTMSNLQSSLIGLSSTSINNVLNELDKTLNEQEKSFEAEIDNDVQVIQPAFNLTLDEKKPEPQENPSVLVKAPSIDAEEEKTSSQMEESQLSEEAAAIRIQAAFRGYEVRKSLSRDPSPAPEKFDHSENNESSIVDEPKETQNLLSFEENVKSETKEDESPENGKETNDLKIENDLNVESNSEIKLPEIVDTQIEKPTMEVSTENDFPTQSNSEELINLSENNLVENVDKQNEEPTLDVHQEINVNNNDDKAITSDECSINPTFKDGSGDVASDRVVVVHEADEEPKTDKVSVDIESSIKELEVLEADYVDIMQLIANSLEQQKSFDRDLLADPKEAEIDEPMEIQIELSTPSGEQSATDTVQVQQPSKIPVPERPSSVTGKSILKEPSSPEPHIYTNLSLPTCTSPMSESTQDGAEDSEDDGESHVPSPIPLRASSPSPFSKKRHRRNRNNKKK</sequence>
<feature type="compositionally biased region" description="Basic residues" evidence="2">
    <location>
        <begin position="711"/>
        <end position="724"/>
    </location>
</feature>
<feature type="compositionally biased region" description="Polar residues" evidence="2">
    <location>
        <begin position="617"/>
        <end position="637"/>
    </location>
</feature>
<evidence type="ECO:0000256" key="1">
    <source>
        <dbReference type="ARBA" id="ARBA00024341"/>
    </source>
</evidence>
<comment type="similarity">
    <text evidence="1">Belongs to the IQD family.</text>
</comment>
<organism evidence="3 4">
    <name type="scientific">Blomia tropicalis</name>
    <name type="common">Mite</name>
    <dbReference type="NCBI Taxonomy" id="40697"/>
    <lineage>
        <taxon>Eukaryota</taxon>
        <taxon>Metazoa</taxon>
        <taxon>Ecdysozoa</taxon>
        <taxon>Arthropoda</taxon>
        <taxon>Chelicerata</taxon>
        <taxon>Arachnida</taxon>
        <taxon>Acari</taxon>
        <taxon>Acariformes</taxon>
        <taxon>Sarcoptiformes</taxon>
        <taxon>Astigmata</taxon>
        <taxon>Glycyphagoidea</taxon>
        <taxon>Echimyopodidae</taxon>
        <taxon>Blomia</taxon>
    </lineage>
</organism>
<reference evidence="3" key="1">
    <citation type="submission" date="2022-12" db="EMBL/GenBank/DDBJ databases">
        <title>Genome assemblies of Blomia tropicalis.</title>
        <authorList>
            <person name="Cui Y."/>
        </authorList>
    </citation>
    <scope>NUCLEOTIDE SEQUENCE</scope>
    <source>
        <tissue evidence="3">Adult mites</tissue>
    </source>
</reference>
<dbReference type="PROSITE" id="PS50096">
    <property type="entry name" value="IQ"/>
    <property type="match status" value="2"/>
</dbReference>
<feature type="region of interest" description="Disordered" evidence="2">
    <location>
        <begin position="1"/>
        <end position="62"/>
    </location>
</feature>
<dbReference type="AlphaFoldDB" id="A0A9Q0RJW9"/>
<dbReference type="Pfam" id="PF00612">
    <property type="entry name" value="IQ"/>
    <property type="match status" value="2"/>
</dbReference>
<dbReference type="PANTHER" id="PTHR32295">
    <property type="entry name" value="IQ-DOMAIN 5-RELATED"/>
    <property type="match status" value="1"/>
</dbReference>
<feature type="region of interest" description="Disordered" evidence="2">
    <location>
        <begin position="607"/>
        <end position="724"/>
    </location>
</feature>
<feature type="compositionally biased region" description="Polar residues" evidence="2">
    <location>
        <begin position="33"/>
        <end position="57"/>
    </location>
</feature>
<keyword evidence="4" id="KW-1185">Reference proteome</keyword>
<evidence type="ECO:0000313" key="4">
    <source>
        <dbReference type="Proteomes" id="UP001142055"/>
    </source>
</evidence>
<comment type="caution">
    <text evidence="3">The sequence shown here is derived from an EMBL/GenBank/DDBJ whole genome shotgun (WGS) entry which is preliminary data.</text>
</comment>
<name>A0A9Q0RJW9_BLOTA</name>
<dbReference type="InterPro" id="IPR000048">
    <property type="entry name" value="IQ_motif_EF-hand-BS"/>
</dbReference>
<feature type="compositionally biased region" description="Low complexity" evidence="2">
    <location>
        <begin position="352"/>
        <end position="362"/>
    </location>
</feature>
<proteinExistence type="inferred from homology"/>
<protein>
    <submittedName>
        <fullName evidence="3">Uncharacterized protein</fullName>
    </submittedName>
</protein>